<dbReference type="RefSeq" id="WP_080886359.1">
    <property type="nucleotide sequence ID" value="NZ_LT828648.1"/>
</dbReference>
<dbReference type="KEGG" id="nja:NSJP_1719"/>
<dbReference type="AlphaFoldDB" id="A0A1W1I4M4"/>
<gene>
    <name evidence="2" type="ORF">NSJP_1719</name>
</gene>
<name>A0A1W1I4M4_9BACT</name>
<dbReference type="InterPro" id="IPR009875">
    <property type="entry name" value="PilZ_domain"/>
</dbReference>
<dbReference type="Pfam" id="PF07238">
    <property type="entry name" value="PilZ"/>
    <property type="match status" value="1"/>
</dbReference>
<accession>A0A1W1I4M4</accession>
<reference evidence="2 3" key="1">
    <citation type="submission" date="2017-03" db="EMBL/GenBank/DDBJ databases">
        <authorList>
            <person name="Afonso C.L."/>
            <person name="Miller P.J."/>
            <person name="Scott M.A."/>
            <person name="Spackman E."/>
            <person name="Goraichik I."/>
            <person name="Dimitrov K.M."/>
            <person name="Suarez D.L."/>
            <person name="Swayne D.E."/>
        </authorList>
    </citation>
    <scope>NUCLEOTIDE SEQUENCE [LARGE SCALE GENOMIC DNA]</scope>
    <source>
        <strain evidence="2">Genome sequencing of Nitrospira japonica strain NJ11</strain>
    </source>
</reference>
<dbReference type="OrthoDB" id="9796975at2"/>
<evidence type="ECO:0000313" key="2">
    <source>
        <dbReference type="EMBL" id="SLM47891.1"/>
    </source>
</evidence>
<dbReference type="EMBL" id="LT828648">
    <property type="protein sequence ID" value="SLM47891.1"/>
    <property type="molecule type" value="Genomic_DNA"/>
</dbReference>
<dbReference type="SUPFAM" id="SSF141371">
    <property type="entry name" value="PilZ domain-like"/>
    <property type="match status" value="1"/>
</dbReference>
<organism evidence="2 3">
    <name type="scientific">Nitrospira japonica</name>
    <dbReference type="NCBI Taxonomy" id="1325564"/>
    <lineage>
        <taxon>Bacteria</taxon>
        <taxon>Pseudomonadati</taxon>
        <taxon>Nitrospirota</taxon>
        <taxon>Nitrospiria</taxon>
        <taxon>Nitrospirales</taxon>
        <taxon>Nitrospiraceae</taxon>
        <taxon>Nitrospira</taxon>
    </lineage>
</organism>
<keyword evidence="3" id="KW-1185">Reference proteome</keyword>
<sequence length="120" mass="13769">METIRPYHRGLYRLPVSYPAMYCVLSTIGEGVIVNLSAVGCTIQTDNPLPHERSVALRLLLPDRHDSLPIELGEVRWVDGNRAGIEFTKMDRTANLRLHSFVWDLMVERIQAIQRERVTI</sequence>
<evidence type="ECO:0000313" key="3">
    <source>
        <dbReference type="Proteomes" id="UP000192042"/>
    </source>
</evidence>
<proteinExistence type="predicted"/>
<dbReference type="Gene3D" id="2.40.10.220">
    <property type="entry name" value="predicted glycosyltransferase like domains"/>
    <property type="match status" value="1"/>
</dbReference>
<evidence type="ECO:0000259" key="1">
    <source>
        <dbReference type="Pfam" id="PF07238"/>
    </source>
</evidence>
<protein>
    <recommendedName>
        <fullName evidence="1">PilZ domain-containing protein</fullName>
    </recommendedName>
</protein>
<feature type="domain" description="PilZ" evidence="1">
    <location>
        <begin position="7"/>
        <end position="101"/>
    </location>
</feature>
<dbReference type="GO" id="GO:0035438">
    <property type="term" value="F:cyclic-di-GMP binding"/>
    <property type="evidence" value="ECO:0007669"/>
    <property type="project" value="InterPro"/>
</dbReference>
<dbReference type="Proteomes" id="UP000192042">
    <property type="component" value="Chromosome I"/>
</dbReference>